<comment type="caution">
    <text evidence="2">The sequence shown here is derived from an EMBL/GenBank/DDBJ whole genome shotgun (WGS) entry which is preliminary data.</text>
</comment>
<name>A0A021VQT8_9CELL</name>
<evidence type="ECO:0000313" key="2">
    <source>
        <dbReference type="EMBL" id="EYR62390.1"/>
    </source>
</evidence>
<accession>A0A021VQT8</accession>
<proteinExistence type="predicted"/>
<sequence>MDAIADALGGVPVVRLHQGSAAGTHLPGRRVHGVRVHDAGVEVHVAAVWPATVAEAADAVRAALAPLAPGRVDVTIDDVVLDDDDPRSEGHRPEGPATEVSHA</sequence>
<dbReference type="RefSeq" id="WP_052023141.1">
    <property type="nucleotide sequence ID" value="NZ_AXCW01000251.1"/>
</dbReference>
<evidence type="ECO:0000256" key="1">
    <source>
        <dbReference type="SAM" id="MobiDB-lite"/>
    </source>
</evidence>
<organism evidence="2 3">
    <name type="scientific">Actinotalea ferrariae CF5-4</name>
    <dbReference type="NCBI Taxonomy" id="948458"/>
    <lineage>
        <taxon>Bacteria</taxon>
        <taxon>Bacillati</taxon>
        <taxon>Actinomycetota</taxon>
        <taxon>Actinomycetes</taxon>
        <taxon>Micrococcales</taxon>
        <taxon>Cellulomonadaceae</taxon>
        <taxon>Actinotalea</taxon>
    </lineage>
</organism>
<dbReference type="Proteomes" id="UP000019753">
    <property type="component" value="Unassembled WGS sequence"/>
</dbReference>
<dbReference type="OrthoDB" id="5195799at2"/>
<reference evidence="2 3" key="1">
    <citation type="submission" date="2014-01" db="EMBL/GenBank/DDBJ databases">
        <title>Actinotalea ferrariae CF5-4.</title>
        <authorList>
            <person name="Chen F."/>
            <person name="Li Y."/>
            <person name="Wang G."/>
        </authorList>
    </citation>
    <scope>NUCLEOTIDE SEQUENCE [LARGE SCALE GENOMIC DNA]</scope>
    <source>
        <strain evidence="2 3">CF5-4</strain>
    </source>
</reference>
<feature type="region of interest" description="Disordered" evidence="1">
    <location>
        <begin position="80"/>
        <end position="103"/>
    </location>
</feature>
<dbReference type="EMBL" id="AXCW01000251">
    <property type="protein sequence ID" value="EYR62390.1"/>
    <property type="molecule type" value="Genomic_DNA"/>
</dbReference>
<dbReference type="AlphaFoldDB" id="A0A021VQT8"/>
<gene>
    <name evidence="2" type="ORF">N866_08970</name>
</gene>
<evidence type="ECO:0008006" key="4">
    <source>
        <dbReference type="Google" id="ProtNLM"/>
    </source>
</evidence>
<evidence type="ECO:0000313" key="3">
    <source>
        <dbReference type="Proteomes" id="UP000019753"/>
    </source>
</evidence>
<protein>
    <recommendedName>
        <fullName evidence="4">Asp23/Gls24 family envelope stress response protein</fullName>
    </recommendedName>
</protein>
<keyword evidence="3" id="KW-1185">Reference proteome</keyword>